<evidence type="ECO:0000313" key="2">
    <source>
        <dbReference type="EMBL" id="GAA0751554.1"/>
    </source>
</evidence>
<keyword evidence="1" id="KW-0472">Membrane</keyword>
<proteinExistence type="predicted"/>
<comment type="caution">
    <text evidence="2">The sequence shown here is derived from an EMBL/GenBank/DDBJ whole genome shotgun (WGS) entry which is preliminary data.</text>
</comment>
<feature type="transmembrane region" description="Helical" evidence="1">
    <location>
        <begin position="57"/>
        <end position="76"/>
    </location>
</feature>
<keyword evidence="3" id="KW-1185">Reference proteome</keyword>
<dbReference type="EMBL" id="BAAAGG010000002">
    <property type="protein sequence ID" value="GAA0751554.1"/>
    <property type="molecule type" value="Genomic_DNA"/>
</dbReference>
<protein>
    <submittedName>
        <fullName evidence="2">Uncharacterized protein</fullName>
    </submittedName>
</protein>
<gene>
    <name evidence="2" type="ORF">GCM10009433_01700</name>
</gene>
<reference evidence="2 3" key="1">
    <citation type="journal article" date="2019" name="Int. J. Syst. Evol. Microbiol.">
        <title>The Global Catalogue of Microorganisms (GCM) 10K type strain sequencing project: providing services to taxonomists for standard genome sequencing and annotation.</title>
        <authorList>
            <consortium name="The Broad Institute Genomics Platform"/>
            <consortium name="The Broad Institute Genome Sequencing Center for Infectious Disease"/>
            <person name="Wu L."/>
            <person name="Ma J."/>
        </authorList>
    </citation>
    <scope>NUCLEOTIDE SEQUENCE [LARGE SCALE GENOMIC DNA]</scope>
    <source>
        <strain evidence="2 3">JCM 16231</strain>
    </source>
</reference>
<dbReference type="Proteomes" id="UP001500185">
    <property type="component" value="Unassembled WGS sequence"/>
</dbReference>
<dbReference type="RefSeq" id="WP_224455129.1">
    <property type="nucleotide sequence ID" value="NZ_BAAAGG010000002.1"/>
</dbReference>
<name>A0ABN1K0S9_9FLAO</name>
<accession>A0ABN1K0S9</accession>
<evidence type="ECO:0000256" key="1">
    <source>
        <dbReference type="SAM" id="Phobius"/>
    </source>
</evidence>
<keyword evidence="1" id="KW-0812">Transmembrane</keyword>
<keyword evidence="1" id="KW-1133">Transmembrane helix</keyword>
<sequence>MKHMERFKKLMRLAEDLNWIEKNPTKRFKLRFDHVDMVYLSKAQLQKIKEMKLKDRLTKPIATFLYSVVIRVYLMVMSKS</sequence>
<evidence type="ECO:0000313" key="3">
    <source>
        <dbReference type="Proteomes" id="UP001500185"/>
    </source>
</evidence>
<organism evidence="2 3">
    <name type="scientific">Psychroflexus lacisalsi</name>
    <dbReference type="NCBI Taxonomy" id="503928"/>
    <lineage>
        <taxon>Bacteria</taxon>
        <taxon>Pseudomonadati</taxon>
        <taxon>Bacteroidota</taxon>
        <taxon>Flavobacteriia</taxon>
        <taxon>Flavobacteriales</taxon>
        <taxon>Flavobacteriaceae</taxon>
        <taxon>Psychroflexus</taxon>
    </lineage>
</organism>